<dbReference type="SUPFAM" id="SSF63817">
    <property type="entry name" value="Sortase"/>
    <property type="match status" value="1"/>
</dbReference>
<proteinExistence type="predicted"/>
<dbReference type="Proteomes" id="UP001236652">
    <property type="component" value="Chromosome"/>
</dbReference>
<feature type="region of interest" description="Disordered" evidence="2">
    <location>
        <begin position="44"/>
        <end position="88"/>
    </location>
</feature>
<evidence type="ECO:0000313" key="4">
    <source>
        <dbReference type="Proteomes" id="UP001236652"/>
    </source>
</evidence>
<dbReference type="Pfam" id="PF04203">
    <property type="entry name" value="Sortase"/>
    <property type="match status" value="1"/>
</dbReference>
<dbReference type="RefSeq" id="WP_284526880.1">
    <property type="nucleotide sequence ID" value="NZ_CP126446.1"/>
</dbReference>
<sequence>MIVMAIAQMVHHERSISDSLEEAKALIREQGVQAGKDLLPSAPLAKASDHSQALQKEEGEEEPEGKGNSPHQEEEEKPNIKTEEHPQGEVIGILEIPRLQAELPIVEGTSADQLRKGVGHYATTLLPGEGGQILLSGHRDTVFTRMGELKEGDQFIVRTRQGSYTYTFTRSKIVAADDTTVIRTSDREELVLSTCYPFSFLGNAPDRYVIYAYPM</sequence>
<keyword evidence="4" id="KW-1185">Reference proteome</keyword>
<protein>
    <submittedName>
        <fullName evidence="3">Class D sortase</fullName>
    </submittedName>
</protein>
<dbReference type="NCBIfam" id="NF033746">
    <property type="entry name" value="class_D_sortase"/>
    <property type="match status" value="1"/>
</dbReference>
<dbReference type="InterPro" id="IPR023365">
    <property type="entry name" value="Sortase_dom-sf"/>
</dbReference>
<reference evidence="3 4" key="1">
    <citation type="submission" date="2023-05" db="EMBL/GenBank/DDBJ databases">
        <title>Comparative genomics reveals the evidence of polycyclic aromatic hydrocarbons degradation in moderately halophilic genus Pontibacillus.</title>
        <authorList>
            <person name="Yang H."/>
            <person name="Qian Z."/>
        </authorList>
    </citation>
    <scope>NUCLEOTIDE SEQUENCE [LARGE SCALE GENOMIC DNA]</scope>
    <source>
        <strain evidence="4">HN14</strain>
    </source>
</reference>
<evidence type="ECO:0000256" key="1">
    <source>
        <dbReference type="ARBA" id="ARBA00022801"/>
    </source>
</evidence>
<name>A0ABY8V010_9BACI</name>
<feature type="compositionally biased region" description="Basic and acidic residues" evidence="2">
    <location>
        <begin position="71"/>
        <end position="87"/>
    </location>
</feature>
<gene>
    <name evidence="3" type="ORF">QNI29_05505</name>
</gene>
<evidence type="ECO:0000313" key="3">
    <source>
        <dbReference type="EMBL" id="WIF99112.1"/>
    </source>
</evidence>
<dbReference type="InterPro" id="IPR005754">
    <property type="entry name" value="Sortase"/>
</dbReference>
<accession>A0ABY8V010</accession>
<dbReference type="InterPro" id="IPR041999">
    <property type="entry name" value="Sortase_D_1"/>
</dbReference>
<dbReference type="InterPro" id="IPR053525">
    <property type="entry name" value="Sortase_D"/>
</dbReference>
<dbReference type="CDD" id="cd05828">
    <property type="entry name" value="Sortase_D_1"/>
    <property type="match status" value="1"/>
</dbReference>
<dbReference type="PROSITE" id="PS00758">
    <property type="entry name" value="ARGE_DAPE_CPG2_1"/>
    <property type="match status" value="1"/>
</dbReference>
<dbReference type="InterPro" id="IPR001261">
    <property type="entry name" value="ArgE/DapE_CS"/>
</dbReference>
<organism evidence="3 4">
    <name type="scientific">Pontibacillus chungwhensis</name>
    <dbReference type="NCBI Taxonomy" id="265426"/>
    <lineage>
        <taxon>Bacteria</taxon>
        <taxon>Bacillati</taxon>
        <taxon>Bacillota</taxon>
        <taxon>Bacilli</taxon>
        <taxon>Bacillales</taxon>
        <taxon>Bacillaceae</taxon>
        <taxon>Pontibacillus</taxon>
    </lineage>
</organism>
<keyword evidence="1" id="KW-0378">Hydrolase</keyword>
<evidence type="ECO:0000256" key="2">
    <source>
        <dbReference type="SAM" id="MobiDB-lite"/>
    </source>
</evidence>
<dbReference type="NCBIfam" id="TIGR01076">
    <property type="entry name" value="sortase_fam"/>
    <property type="match status" value="1"/>
</dbReference>
<dbReference type="EMBL" id="CP126446">
    <property type="protein sequence ID" value="WIF99112.1"/>
    <property type="molecule type" value="Genomic_DNA"/>
</dbReference>
<dbReference type="Gene3D" id="2.40.260.10">
    <property type="entry name" value="Sortase"/>
    <property type="match status" value="1"/>
</dbReference>